<evidence type="ECO:0000259" key="3">
    <source>
        <dbReference type="Pfam" id="PF08719"/>
    </source>
</evidence>
<feature type="domain" description="NADAR" evidence="3">
    <location>
        <begin position="22"/>
        <end position="169"/>
    </location>
</feature>
<dbReference type="SUPFAM" id="SSF143990">
    <property type="entry name" value="YbiA-like"/>
    <property type="match status" value="1"/>
</dbReference>
<dbReference type="STRING" id="1801752.A3J61_01155"/>
<dbReference type="InterPro" id="IPR012816">
    <property type="entry name" value="NADAR"/>
</dbReference>
<dbReference type="Proteomes" id="UP000179686">
    <property type="component" value="Unassembled WGS sequence"/>
</dbReference>
<organism evidence="4 5">
    <name type="scientific">Candidatus Nomurabacteria bacterium RIFCSPHIGHO2_02_FULL_38_15</name>
    <dbReference type="NCBI Taxonomy" id="1801752"/>
    <lineage>
        <taxon>Bacteria</taxon>
        <taxon>Candidatus Nomuraibacteriota</taxon>
    </lineage>
</organism>
<proteinExistence type="predicted"/>
<dbReference type="Gene3D" id="1.10.357.40">
    <property type="entry name" value="YbiA-like"/>
    <property type="match status" value="1"/>
</dbReference>
<dbReference type="AlphaFoldDB" id="A0A1F6VSD8"/>
<reference evidence="4 5" key="1">
    <citation type="journal article" date="2016" name="Nat. Commun.">
        <title>Thousands of microbial genomes shed light on interconnected biogeochemical processes in an aquifer system.</title>
        <authorList>
            <person name="Anantharaman K."/>
            <person name="Brown C.T."/>
            <person name="Hug L.A."/>
            <person name="Sharon I."/>
            <person name="Castelle C.J."/>
            <person name="Probst A.J."/>
            <person name="Thomas B.C."/>
            <person name="Singh A."/>
            <person name="Wilkins M.J."/>
            <person name="Karaoz U."/>
            <person name="Brodie E.L."/>
            <person name="Williams K.H."/>
            <person name="Hubbard S.S."/>
            <person name="Banfield J.F."/>
        </authorList>
    </citation>
    <scope>NUCLEOTIDE SEQUENCE [LARGE SCALE GENOMIC DNA]</scope>
</reference>
<evidence type="ECO:0000256" key="1">
    <source>
        <dbReference type="ARBA" id="ARBA00000022"/>
    </source>
</evidence>
<evidence type="ECO:0000256" key="2">
    <source>
        <dbReference type="ARBA" id="ARBA00000751"/>
    </source>
</evidence>
<evidence type="ECO:0000313" key="4">
    <source>
        <dbReference type="EMBL" id="OGI72558.1"/>
    </source>
</evidence>
<comment type="catalytic activity">
    <reaction evidence="1">
        <text>5-amino-6-(5-phospho-D-ribosylamino)uracil + H2O = 5,6-diaminouracil + D-ribose 5-phosphate</text>
        <dbReference type="Rhea" id="RHEA:55020"/>
        <dbReference type="ChEBI" id="CHEBI:15377"/>
        <dbReference type="ChEBI" id="CHEBI:46252"/>
        <dbReference type="ChEBI" id="CHEBI:58453"/>
        <dbReference type="ChEBI" id="CHEBI:78346"/>
    </reaction>
</comment>
<comment type="catalytic activity">
    <reaction evidence="2">
        <text>2,5-diamino-6-hydroxy-4-(5-phosphoribosylamino)-pyrimidine + H2O = 2,5,6-triamino-4-hydroxypyrimidine + D-ribose 5-phosphate</text>
        <dbReference type="Rhea" id="RHEA:23436"/>
        <dbReference type="ChEBI" id="CHEBI:15377"/>
        <dbReference type="ChEBI" id="CHEBI:58614"/>
        <dbReference type="ChEBI" id="CHEBI:78346"/>
        <dbReference type="ChEBI" id="CHEBI:137796"/>
    </reaction>
</comment>
<protein>
    <recommendedName>
        <fullName evidence="3">NADAR domain-containing protein</fullName>
    </recommendedName>
</protein>
<gene>
    <name evidence="4" type="ORF">A3J61_01155</name>
</gene>
<dbReference type="InterPro" id="IPR037238">
    <property type="entry name" value="YbiA-like_sf"/>
</dbReference>
<accession>A0A1F6VSD8</accession>
<comment type="caution">
    <text evidence="4">The sequence shown here is derived from an EMBL/GenBank/DDBJ whole genome shotgun (WGS) entry which is preliminary data.</text>
</comment>
<name>A0A1F6VSD8_9BACT</name>
<evidence type="ECO:0000313" key="5">
    <source>
        <dbReference type="Proteomes" id="UP000179686"/>
    </source>
</evidence>
<dbReference type="CDD" id="cd15457">
    <property type="entry name" value="NADAR"/>
    <property type="match status" value="1"/>
</dbReference>
<sequence>MYGAGRRKLKMEENVISSFRGDYRFLSNFWVFERPIIYKDLEFNCVENAYVCAKTTDPDLWVKVQAMTPGKAKAFGKEIFAEELSINPDWCDGFRVKLVTNLVTQKFLNNSVLAQKLLATGNAELVEGNAWHDNFFGVCTCGNCPAEKMLEGGAENYLGKALMEVRNFLQGRL</sequence>
<dbReference type="EMBL" id="MFUC01000004">
    <property type="protein sequence ID" value="OGI72558.1"/>
    <property type="molecule type" value="Genomic_DNA"/>
</dbReference>
<dbReference type="Pfam" id="PF08719">
    <property type="entry name" value="NADAR"/>
    <property type="match status" value="1"/>
</dbReference>